<protein>
    <submittedName>
        <fullName evidence="1">Uncharacterized protein</fullName>
    </submittedName>
</protein>
<evidence type="ECO:0000313" key="2">
    <source>
        <dbReference type="Proteomes" id="UP000019402"/>
    </source>
</evidence>
<accession>W7Y5K4</accession>
<comment type="caution">
    <text evidence="1">The sequence shown here is derived from an EMBL/GenBank/DDBJ whole genome shotgun (WGS) entry which is preliminary data.</text>
</comment>
<reference evidence="1 2" key="1">
    <citation type="journal article" date="2014" name="Genome Announc.">
        <title>Draft Genome Sequence of Cytophaga fermentans JCM 21142T, a Facultative Anaerobe Isolated from Marine Mud.</title>
        <authorList>
            <person name="Starns D."/>
            <person name="Oshima K."/>
            <person name="Suda W."/>
            <person name="Iino T."/>
            <person name="Yuki M."/>
            <person name="Inoue J."/>
            <person name="Kitamura K."/>
            <person name="Iida T."/>
            <person name="Darby A."/>
            <person name="Hattori M."/>
            <person name="Ohkuma M."/>
        </authorList>
    </citation>
    <scope>NUCLEOTIDE SEQUENCE [LARGE SCALE GENOMIC DNA]</scope>
    <source>
        <strain evidence="1 2">JCM 21142</strain>
    </source>
</reference>
<dbReference type="AlphaFoldDB" id="W7Y5K4"/>
<name>W7Y5K4_9BACT</name>
<keyword evidence="2" id="KW-1185">Reference proteome</keyword>
<evidence type="ECO:0000313" key="1">
    <source>
        <dbReference type="EMBL" id="GAF02853.1"/>
    </source>
</evidence>
<dbReference type="EMBL" id="BAMD01000014">
    <property type="protein sequence ID" value="GAF02853.1"/>
    <property type="molecule type" value="Genomic_DNA"/>
</dbReference>
<organism evidence="1 2">
    <name type="scientific">Saccharicrinis fermentans DSM 9555 = JCM 21142</name>
    <dbReference type="NCBI Taxonomy" id="869213"/>
    <lineage>
        <taxon>Bacteria</taxon>
        <taxon>Pseudomonadati</taxon>
        <taxon>Bacteroidota</taxon>
        <taxon>Bacteroidia</taxon>
        <taxon>Marinilabiliales</taxon>
        <taxon>Marinilabiliaceae</taxon>
        <taxon>Saccharicrinis</taxon>
    </lineage>
</organism>
<dbReference type="STRING" id="869213.GCA_000517085_04284"/>
<gene>
    <name evidence="1" type="ORF">JCM21142_41498</name>
</gene>
<sequence length="68" mass="7905">MCAVGNLLVYMEAPRILQFFLSLRRKIQRQGFDFFLKARCLLLINDCFKNEHNVVFGVSCKDYIGGIM</sequence>
<proteinExistence type="predicted"/>
<dbReference type="Proteomes" id="UP000019402">
    <property type="component" value="Unassembled WGS sequence"/>
</dbReference>